<dbReference type="GO" id="GO:0005829">
    <property type="term" value="C:cytosol"/>
    <property type="evidence" value="ECO:0007669"/>
    <property type="project" value="TreeGrafter"/>
</dbReference>
<protein>
    <submittedName>
        <fullName evidence="3">RNB domain-containing ribonuclease</fullName>
    </submittedName>
</protein>
<name>A0A5C7EMR2_9PROT</name>
<dbReference type="EMBL" id="VPFL01000004">
    <property type="protein sequence ID" value="TXF12889.1"/>
    <property type="molecule type" value="Genomic_DNA"/>
</dbReference>
<proteinExistence type="predicted"/>
<dbReference type="Proteomes" id="UP000321201">
    <property type="component" value="Unassembled WGS sequence"/>
</dbReference>
<dbReference type="GO" id="GO:0004540">
    <property type="term" value="F:RNA nuclease activity"/>
    <property type="evidence" value="ECO:0007669"/>
    <property type="project" value="InterPro"/>
</dbReference>
<reference evidence="3 4" key="1">
    <citation type="submission" date="2019-08" db="EMBL/GenBank/DDBJ databases">
        <title>Pelomicrobium methylotrophicum gen. nov., sp. nov. a moderately thermophilic, facultatively anaerobic, lithoautotrophic and methylotrophic bacterium isolated from a terrestrial mud volcano.</title>
        <authorList>
            <person name="Slobodkina G.B."/>
            <person name="Merkel A.Y."/>
            <person name="Slobodkin A.I."/>
        </authorList>
    </citation>
    <scope>NUCLEOTIDE SEQUENCE [LARGE SCALE GENOMIC DNA]</scope>
    <source>
        <strain evidence="3 4">SM250</strain>
    </source>
</reference>
<dbReference type="Pfam" id="PF00773">
    <property type="entry name" value="RNB"/>
    <property type="match status" value="2"/>
</dbReference>
<dbReference type="PANTHER" id="PTHR23355:SF9">
    <property type="entry name" value="DIS3-LIKE EXONUCLEASE 2"/>
    <property type="match status" value="1"/>
</dbReference>
<dbReference type="RefSeq" id="WP_147798971.1">
    <property type="nucleotide sequence ID" value="NZ_VPFL01000004.1"/>
</dbReference>
<evidence type="ECO:0000313" key="4">
    <source>
        <dbReference type="Proteomes" id="UP000321201"/>
    </source>
</evidence>
<evidence type="ECO:0000313" key="3">
    <source>
        <dbReference type="EMBL" id="TXF12889.1"/>
    </source>
</evidence>
<dbReference type="SUPFAM" id="SSF50249">
    <property type="entry name" value="Nucleic acid-binding proteins"/>
    <property type="match status" value="1"/>
</dbReference>
<feature type="coiled-coil region" evidence="1">
    <location>
        <begin position="124"/>
        <end position="151"/>
    </location>
</feature>
<comment type="caution">
    <text evidence="3">The sequence shown here is derived from an EMBL/GenBank/DDBJ whole genome shotgun (WGS) entry which is preliminary data.</text>
</comment>
<dbReference type="InterPro" id="IPR012340">
    <property type="entry name" value="NA-bd_OB-fold"/>
</dbReference>
<dbReference type="InParanoid" id="A0A5C7EMR2"/>
<dbReference type="OrthoDB" id="5288992at2"/>
<dbReference type="InterPro" id="IPR050180">
    <property type="entry name" value="RNR_Ribonuclease"/>
</dbReference>
<accession>A0A5C7EMR2</accession>
<gene>
    <name evidence="3" type="ORF">FR698_04455</name>
</gene>
<dbReference type="GO" id="GO:0006402">
    <property type="term" value="P:mRNA catabolic process"/>
    <property type="evidence" value="ECO:0007669"/>
    <property type="project" value="TreeGrafter"/>
</dbReference>
<evidence type="ECO:0000256" key="1">
    <source>
        <dbReference type="SAM" id="Coils"/>
    </source>
</evidence>
<organism evidence="3 4">
    <name type="scientific">Pelomicrobium methylotrophicum</name>
    <dbReference type="NCBI Taxonomy" id="2602750"/>
    <lineage>
        <taxon>Bacteria</taxon>
        <taxon>Pseudomonadati</taxon>
        <taxon>Pseudomonadota</taxon>
        <taxon>Hydrogenophilia</taxon>
        <taxon>Hydrogenophilia incertae sedis</taxon>
        <taxon>Pelomicrobium</taxon>
    </lineage>
</organism>
<dbReference type="AlphaFoldDB" id="A0A5C7EMR2"/>
<dbReference type="PANTHER" id="PTHR23355">
    <property type="entry name" value="RIBONUCLEASE"/>
    <property type="match status" value="1"/>
</dbReference>
<evidence type="ECO:0000259" key="2">
    <source>
        <dbReference type="SMART" id="SM00955"/>
    </source>
</evidence>
<sequence>MNVLYEESGTLKAGAVLADHVTSLHVESPHGKRTKVKAGNVLLRFGEPAPLALLEQAKTLADTMDPDFLWQCCGSEEFGFEDLAREYFGHPPSPVEAAAVLMRLCAAPMYFYRRGKGRFQAAPPENLKAALASLERKRQQAERQAQYVEALKRFELPEAFRPQVARLLYDPDKQSLEYKALEAACGELRLSPARLFERCGALASSHDYHLQRFLYQYFPQGTGFDPGLEPGALPELPLAEAQAFSIDDVTTTEIDDAFSVSRLPDGGVRVGIHIAAPALSVARGSALDQEARRRLSTVYMPGAKITMLPDALIERHSLSEDGDRPALSMYLDLSPELEVRAIDSRLERVRIAANLRHDALEAQFNETSLAQGRRDYPFAEELALLWALANRLQAARGKNGESEQARVDYNFYVVDDRVTITERRRGSPIDKVVAELMIQVNQAWGRQLAEAGFAAIYRAQGASGVRMTTVPSPHQGLGVEQYAWSSSPLRRYVDLMNQRQLIALITGEAPPYAQGDEELLAAMRDFEVTYEAYGAFQRTMERYWCLRWLLQEGVRVTGAEVQREGVVKVDRIPLYVRVPSLPELKPGTRVRIEVGEVDVWELTVQTRFVGVEAEALRA</sequence>
<feature type="domain" description="RNB" evidence="2">
    <location>
        <begin position="235"/>
        <end position="507"/>
    </location>
</feature>
<keyword evidence="4" id="KW-1185">Reference proteome</keyword>
<dbReference type="SMART" id="SM00955">
    <property type="entry name" value="RNB"/>
    <property type="match status" value="1"/>
</dbReference>
<dbReference type="GO" id="GO:0003723">
    <property type="term" value="F:RNA binding"/>
    <property type="evidence" value="ECO:0007669"/>
    <property type="project" value="InterPro"/>
</dbReference>
<dbReference type="InterPro" id="IPR001900">
    <property type="entry name" value="RNase_II/R"/>
</dbReference>
<keyword evidence="1" id="KW-0175">Coiled coil</keyword>